<feature type="region of interest" description="Disordered" evidence="1">
    <location>
        <begin position="1"/>
        <end position="41"/>
    </location>
</feature>
<evidence type="ECO:0000313" key="2">
    <source>
        <dbReference type="EMBL" id="KIH55737.1"/>
    </source>
</evidence>
<evidence type="ECO:0000313" key="3">
    <source>
        <dbReference type="Proteomes" id="UP000054047"/>
    </source>
</evidence>
<protein>
    <submittedName>
        <fullName evidence="2">Uncharacterized protein</fullName>
    </submittedName>
</protein>
<sequence>MVSESPHTGNRSQGYQEITQSLSGLSRMERGEPSKSQTLDLCRTTDGLPSCGFVEMPASGIRTRVHRRVTRTSYQRGRCRRRIAPLRSRVTNHIS</sequence>
<proteinExistence type="predicted"/>
<feature type="compositionally biased region" description="Polar residues" evidence="1">
    <location>
        <begin position="1"/>
        <end position="24"/>
    </location>
</feature>
<dbReference type="Proteomes" id="UP000054047">
    <property type="component" value="Unassembled WGS sequence"/>
</dbReference>
<name>A0A0C2D126_9BILA</name>
<dbReference type="EMBL" id="KN736832">
    <property type="protein sequence ID" value="KIH55737.1"/>
    <property type="molecule type" value="Genomic_DNA"/>
</dbReference>
<reference evidence="2 3" key="1">
    <citation type="submission" date="2013-12" db="EMBL/GenBank/DDBJ databases">
        <title>Draft genome of the parsitic nematode Ancylostoma duodenale.</title>
        <authorList>
            <person name="Mitreva M."/>
        </authorList>
    </citation>
    <scope>NUCLEOTIDE SEQUENCE [LARGE SCALE GENOMIC DNA]</scope>
    <source>
        <strain evidence="2 3">Zhejiang</strain>
    </source>
</reference>
<dbReference type="AlphaFoldDB" id="A0A0C2D126"/>
<evidence type="ECO:0000256" key="1">
    <source>
        <dbReference type="SAM" id="MobiDB-lite"/>
    </source>
</evidence>
<organism evidence="2 3">
    <name type="scientific">Ancylostoma duodenale</name>
    <dbReference type="NCBI Taxonomy" id="51022"/>
    <lineage>
        <taxon>Eukaryota</taxon>
        <taxon>Metazoa</taxon>
        <taxon>Ecdysozoa</taxon>
        <taxon>Nematoda</taxon>
        <taxon>Chromadorea</taxon>
        <taxon>Rhabditida</taxon>
        <taxon>Rhabditina</taxon>
        <taxon>Rhabditomorpha</taxon>
        <taxon>Strongyloidea</taxon>
        <taxon>Ancylostomatidae</taxon>
        <taxon>Ancylostomatinae</taxon>
        <taxon>Ancylostoma</taxon>
    </lineage>
</organism>
<accession>A0A0C2D126</accession>
<keyword evidence="3" id="KW-1185">Reference proteome</keyword>
<gene>
    <name evidence="2" type="ORF">ANCDUO_14100</name>
</gene>